<dbReference type="EMBL" id="CP098809">
    <property type="protein sequence ID" value="USJ28069.1"/>
    <property type="molecule type" value="Genomic_DNA"/>
</dbReference>
<evidence type="ECO:0000256" key="1">
    <source>
        <dbReference type="ARBA" id="ARBA00004141"/>
    </source>
</evidence>
<evidence type="ECO:0000256" key="5">
    <source>
        <dbReference type="ARBA" id="ARBA00023136"/>
    </source>
</evidence>
<feature type="transmembrane region" description="Helical" evidence="6">
    <location>
        <begin position="100"/>
        <end position="119"/>
    </location>
</feature>
<feature type="transmembrane region" description="Helical" evidence="6">
    <location>
        <begin position="262"/>
        <end position="281"/>
    </location>
</feature>
<dbReference type="Proteomes" id="UP001055460">
    <property type="component" value="Plasmid pB"/>
</dbReference>
<dbReference type="InterPro" id="IPR037185">
    <property type="entry name" value="EmrE-like"/>
</dbReference>
<evidence type="ECO:0000256" key="6">
    <source>
        <dbReference type="SAM" id="Phobius"/>
    </source>
</evidence>
<sequence length="289" mass="29604">MLEASPKGAKMAVMFAVGAAILAAADAVIVRALNGAVHPFVIGFFRAFFGALILLPFVALRPSVLKSSHPLRQHAVRAGFKLLAMVAFFAAFSWGPLADVTAIAFMSPIFLLLGAALALGERPGPAMIGAVVLGFGGAMLIIGPSGTGFSLAILLALTGAVLQSTIQLILKSMSKGDKTSTLVVWNLLLTVPIALLFALPFWTMPGAREMTLLALQGVVGTACMGMMTHAFSLAPATIVAPVDFLRLPLVALGGFALFGEQIALTTLCGGGLIGCAALIAARSGKATSS</sequence>
<evidence type="ECO:0000256" key="3">
    <source>
        <dbReference type="ARBA" id="ARBA00022692"/>
    </source>
</evidence>
<feature type="transmembrane region" description="Helical" evidence="6">
    <location>
        <begin position="78"/>
        <end position="94"/>
    </location>
</feature>
<dbReference type="PANTHER" id="PTHR22911:SF6">
    <property type="entry name" value="SOLUTE CARRIER FAMILY 35 MEMBER G1"/>
    <property type="match status" value="1"/>
</dbReference>
<accession>A0A9Q8YIE1</accession>
<dbReference type="SUPFAM" id="SSF103481">
    <property type="entry name" value="Multidrug resistance efflux transporter EmrE"/>
    <property type="match status" value="2"/>
</dbReference>
<feature type="transmembrane region" description="Helical" evidence="6">
    <location>
        <begin position="126"/>
        <end position="143"/>
    </location>
</feature>
<protein>
    <submittedName>
        <fullName evidence="8">DMT family transporter</fullName>
    </submittedName>
</protein>
<feature type="domain" description="EamA" evidence="7">
    <location>
        <begin position="151"/>
        <end position="280"/>
    </location>
</feature>
<feature type="transmembrane region" description="Helical" evidence="6">
    <location>
        <begin position="182"/>
        <end position="204"/>
    </location>
</feature>
<dbReference type="PANTHER" id="PTHR22911">
    <property type="entry name" value="ACYL-MALONYL CONDENSING ENZYME-RELATED"/>
    <property type="match status" value="1"/>
</dbReference>
<comment type="similarity">
    <text evidence="2">Belongs to the drug/metabolite transporter (DMT) superfamily. 10 TMS drug/metabolite exporter (DME) (TC 2.A.7.3) family.</text>
</comment>
<feature type="transmembrane region" description="Helical" evidence="6">
    <location>
        <begin position="149"/>
        <end position="170"/>
    </location>
</feature>
<gene>
    <name evidence="8" type="ORF">NE863_29910</name>
</gene>
<evidence type="ECO:0000259" key="7">
    <source>
        <dbReference type="Pfam" id="PF00892"/>
    </source>
</evidence>
<name>A0A9Q8YIE1_ENSAD</name>
<evidence type="ECO:0000256" key="4">
    <source>
        <dbReference type="ARBA" id="ARBA00022989"/>
    </source>
</evidence>
<dbReference type="RefSeq" id="WP_063894913.1">
    <property type="nucleotide sequence ID" value="NZ_CAXURO020000003.1"/>
</dbReference>
<keyword evidence="4 6" id="KW-1133">Transmembrane helix</keyword>
<evidence type="ECO:0000313" key="8">
    <source>
        <dbReference type="EMBL" id="USJ28069.1"/>
    </source>
</evidence>
<comment type="subcellular location">
    <subcellularLocation>
        <location evidence="1">Membrane</location>
        <topology evidence="1">Multi-pass membrane protein</topology>
    </subcellularLocation>
</comment>
<organism evidence="8 9">
    <name type="scientific">Ensifer adhaerens</name>
    <name type="common">Sinorhizobium morelense</name>
    <dbReference type="NCBI Taxonomy" id="106592"/>
    <lineage>
        <taxon>Bacteria</taxon>
        <taxon>Pseudomonadati</taxon>
        <taxon>Pseudomonadota</taxon>
        <taxon>Alphaproteobacteria</taxon>
        <taxon>Hyphomicrobiales</taxon>
        <taxon>Rhizobiaceae</taxon>
        <taxon>Sinorhizobium/Ensifer group</taxon>
        <taxon>Ensifer</taxon>
    </lineage>
</organism>
<feature type="domain" description="EamA" evidence="7">
    <location>
        <begin position="11"/>
        <end position="142"/>
    </location>
</feature>
<keyword evidence="8" id="KW-0614">Plasmid</keyword>
<dbReference type="GO" id="GO:0016020">
    <property type="term" value="C:membrane"/>
    <property type="evidence" value="ECO:0007669"/>
    <property type="project" value="UniProtKB-SubCell"/>
</dbReference>
<dbReference type="AlphaFoldDB" id="A0A9Q8YIE1"/>
<evidence type="ECO:0000256" key="2">
    <source>
        <dbReference type="ARBA" id="ARBA00009853"/>
    </source>
</evidence>
<dbReference type="Pfam" id="PF00892">
    <property type="entry name" value="EamA"/>
    <property type="match status" value="2"/>
</dbReference>
<dbReference type="InterPro" id="IPR000620">
    <property type="entry name" value="EamA_dom"/>
</dbReference>
<geneLocation type="plasmid" evidence="8 9">
    <name>pB</name>
</geneLocation>
<keyword evidence="3 6" id="KW-0812">Transmembrane</keyword>
<proteinExistence type="inferred from homology"/>
<keyword evidence="5 6" id="KW-0472">Membrane</keyword>
<reference evidence="8" key="1">
    <citation type="submission" date="2022-06" db="EMBL/GenBank/DDBJ databases">
        <title>Physiological and biochemical characterization and genomic elucidation of a strain of the genus Ensifer adhaerens M8 that combines arsenic oxidation and chromium reduction.</title>
        <authorList>
            <person name="Li X."/>
            <person name="Yu c."/>
        </authorList>
    </citation>
    <scope>NUCLEOTIDE SEQUENCE</scope>
    <source>
        <strain evidence="8">M8</strain>
        <plasmid evidence="8">pB</plasmid>
    </source>
</reference>
<evidence type="ECO:0000313" key="9">
    <source>
        <dbReference type="Proteomes" id="UP001055460"/>
    </source>
</evidence>
<feature type="transmembrane region" description="Helical" evidence="6">
    <location>
        <begin position="37"/>
        <end position="58"/>
    </location>
</feature>